<proteinExistence type="predicted"/>
<organism evidence="1 2">
    <name type="scientific">Odynerus spinipes</name>
    <dbReference type="NCBI Taxonomy" id="1348599"/>
    <lineage>
        <taxon>Eukaryota</taxon>
        <taxon>Metazoa</taxon>
        <taxon>Ecdysozoa</taxon>
        <taxon>Arthropoda</taxon>
        <taxon>Hexapoda</taxon>
        <taxon>Insecta</taxon>
        <taxon>Pterygota</taxon>
        <taxon>Neoptera</taxon>
        <taxon>Endopterygota</taxon>
        <taxon>Hymenoptera</taxon>
        <taxon>Apocrita</taxon>
        <taxon>Aculeata</taxon>
        <taxon>Vespoidea</taxon>
        <taxon>Vespidae</taxon>
        <taxon>Eumeninae</taxon>
        <taxon>Odynerus</taxon>
    </lineage>
</organism>
<dbReference type="EMBL" id="JAIFRP010000190">
    <property type="protein sequence ID" value="KAK2578712.1"/>
    <property type="molecule type" value="Genomic_DNA"/>
</dbReference>
<evidence type="ECO:0000313" key="2">
    <source>
        <dbReference type="Proteomes" id="UP001258017"/>
    </source>
</evidence>
<dbReference type="Proteomes" id="UP001258017">
    <property type="component" value="Unassembled WGS sequence"/>
</dbReference>
<reference evidence="1" key="1">
    <citation type="submission" date="2021-08" db="EMBL/GenBank/DDBJ databases">
        <authorList>
            <person name="Misof B."/>
            <person name="Oliver O."/>
            <person name="Podsiadlowski L."/>
            <person name="Donath A."/>
            <person name="Peters R."/>
            <person name="Mayer C."/>
            <person name="Rust J."/>
            <person name="Gunkel S."/>
            <person name="Lesny P."/>
            <person name="Martin S."/>
            <person name="Oeyen J.P."/>
            <person name="Petersen M."/>
            <person name="Panagiotis P."/>
            <person name="Wilbrandt J."/>
            <person name="Tanja T."/>
        </authorList>
    </citation>
    <scope>NUCLEOTIDE SEQUENCE</scope>
    <source>
        <strain evidence="1">GBR_01_08_01A</strain>
        <tissue evidence="1">Thorax + abdomen</tissue>
    </source>
</reference>
<gene>
    <name evidence="1" type="ORF">KPH14_001010</name>
</gene>
<name>A0AAD9RFB7_9HYME</name>
<dbReference type="AlphaFoldDB" id="A0AAD9RFB7"/>
<comment type="caution">
    <text evidence="1">The sequence shown here is derived from an EMBL/GenBank/DDBJ whole genome shotgun (WGS) entry which is preliminary data.</text>
</comment>
<accession>A0AAD9RFB7</accession>
<sequence>MVLHFWNGIQEDCEVLVFAILFEDFGPEVAAIIRDTEFFPTTWQFIEGNVREFNQFCIAVDIFSTQNISTPLNSELCLRWCQTLGGKLVKSAEDLTLIPGKGDEIKQIKDH</sequence>
<protein>
    <submittedName>
        <fullName evidence="1">Uncharacterized protein</fullName>
    </submittedName>
</protein>
<keyword evidence="2" id="KW-1185">Reference proteome</keyword>
<reference evidence="1" key="2">
    <citation type="journal article" date="2023" name="Commun. Biol.">
        <title>Intrasexual cuticular hydrocarbon dimorphism in a wasp sheds light on hydrocarbon biosynthesis genes in Hymenoptera.</title>
        <authorList>
            <person name="Moris V.C."/>
            <person name="Podsiadlowski L."/>
            <person name="Martin S."/>
            <person name="Oeyen J.P."/>
            <person name="Donath A."/>
            <person name="Petersen M."/>
            <person name="Wilbrandt J."/>
            <person name="Misof B."/>
            <person name="Liedtke D."/>
            <person name="Thamm M."/>
            <person name="Scheiner R."/>
            <person name="Schmitt T."/>
            <person name="Niehuis O."/>
        </authorList>
    </citation>
    <scope>NUCLEOTIDE SEQUENCE</scope>
    <source>
        <strain evidence="1">GBR_01_08_01A</strain>
    </source>
</reference>
<evidence type="ECO:0000313" key="1">
    <source>
        <dbReference type="EMBL" id="KAK2578712.1"/>
    </source>
</evidence>